<feature type="transmembrane region" description="Helical" evidence="1">
    <location>
        <begin position="37"/>
        <end position="54"/>
    </location>
</feature>
<dbReference type="EMBL" id="VWNE01000005">
    <property type="protein sequence ID" value="KAA8485307.1"/>
    <property type="molecule type" value="Genomic_DNA"/>
</dbReference>
<dbReference type="Proteomes" id="UP000290848">
    <property type="component" value="Unassembled WGS sequence"/>
</dbReference>
<dbReference type="OrthoDB" id="9758182at2"/>
<dbReference type="SUPFAM" id="SSF51395">
    <property type="entry name" value="FMN-linked oxidoreductases"/>
    <property type="match status" value="1"/>
</dbReference>
<proteinExistence type="predicted"/>
<sequence length="468" mass="51657">MKKFKFQSLLGICFILLFCLNVSLVLAGLITNGLSFVVAAIILSALQIAAFGLFKRKQSVLRNYPFKAALKYLSGRIHPLLLKLFSENDQLKAMVNSKQYDLIVSRANNIPTNIVSNTLLRADEPGFEYLKTDSHTKPVKLNAAHLRVKIGNEQCTQPYSLSILNIEALTQKGASNSSLLALSGAANISGLAINTGKGGISSHLLRGGGDLIWQIMHEDPAFRKTDSSFNEKLFQVTATRPYIKMIEMALPVHEESIMKRLSRNRMLIFLNGLRSLSGGKPVGIRLFNPGKEIIAALCQSMLSAEVYLDFITIDRAMPLIGSDASNIAQANNSAYLDTLAFTAKVFENYDLPVKLLFSGPVVTEYDILKAIALGASACYSTIPLALSGDSGHLLSTKGNDQRTRIANFLNNTVRSTIKLMESCAYRSLEDVNANHFYRKVQSFEVRSLKEIYIEEHPTRSPYLFTGMS</sequence>
<dbReference type="InterPro" id="IPR013785">
    <property type="entry name" value="Aldolase_TIM"/>
</dbReference>
<reference evidence="2 5" key="2">
    <citation type="submission" date="2019-09" db="EMBL/GenBank/DDBJ databases">
        <title>Pararcticibacter amylolyticus gen. nov., sp. nov., isolated from a rottenly hemp rope, and reclassification of Pedobacter tournemirensis as Pararcticibacter tournemirensis comb. nov.</title>
        <authorList>
            <person name="Cai Y."/>
        </authorList>
    </citation>
    <scope>NUCLEOTIDE SEQUENCE [LARGE SCALE GENOMIC DNA]</scope>
    <source>
        <strain evidence="2 5">TF5-37.2-LB10</strain>
    </source>
</reference>
<dbReference type="Proteomes" id="UP000322918">
    <property type="component" value="Unassembled WGS sequence"/>
</dbReference>
<dbReference type="PANTHER" id="PTHR43819:SF1">
    <property type="entry name" value="ARCHAEAL-TYPE GLUTAMATE SYNTHASE [NADPH]"/>
    <property type="match status" value="1"/>
</dbReference>
<name>A0A4Q0MA22_9SPHI</name>
<dbReference type="Gene3D" id="3.20.20.70">
    <property type="entry name" value="Aldolase class I"/>
    <property type="match status" value="1"/>
</dbReference>
<dbReference type="RefSeq" id="WP_128769077.1">
    <property type="nucleotide sequence ID" value="NZ_RXOC01000005.1"/>
</dbReference>
<gene>
    <name evidence="3" type="ORF">EKH83_08935</name>
    <name evidence="2" type="ORF">F1649_04090</name>
</gene>
<evidence type="ECO:0008006" key="6">
    <source>
        <dbReference type="Google" id="ProtNLM"/>
    </source>
</evidence>
<keyword evidence="1" id="KW-1133">Transmembrane helix</keyword>
<reference evidence="3 4" key="1">
    <citation type="submission" date="2018-12" db="EMBL/GenBank/DDBJ databases">
        <title>The Draft Genome Sequence of the Soil Bacterium Pedobacter tournemirensis R1.</title>
        <authorList>
            <person name="He J."/>
        </authorList>
    </citation>
    <scope>NUCLEOTIDE SEQUENCE [LARGE SCALE GENOMIC DNA]</scope>
    <source>
        <strain evidence="3 4">R1</strain>
    </source>
</reference>
<evidence type="ECO:0000313" key="4">
    <source>
        <dbReference type="Proteomes" id="UP000290848"/>
    </source>
</evidence>
<evidence type="ECO:0000256" key="1">
    <source>
        <dbReference type="SAM" id="Phobius"/>
    </source>
</evidence>
<protein>
    <recommendedName>
        <fullName evidence="6">Glutamate synthase domain-containing protein</fullName>
    </recommendedName>
</protein>
<keyword evidence="1" id="KW-0812">Transmembrane</keyword>
<keyword evidence="1" id="KW-0472">Membrane</keyword>
<dbReference type="PANTHER" id="PTHR43819">
    <property type="entry name" value="ARCHAEAL-TYPE GLUTAMATE SYNTHASE [NADPH]"/>
    <property type="match status" value="1"/>
</dbReference>
<evidence type="ECO:0000313" key="5">
    <source>
        <dbReference type="Proteomes" id="UP000322918"/>
    </source>
</evidence>
<dbReference type="EMBL" id="RXOC01000005">
    <property type="protein sequence ID" value="RXF70004.1"/>
    <property type="molecule type" value="Genomic_DNA"/>
</dbReference>
<evidence type="ECO:0000313" key="3">
    <source>
        <dbReference type="EMBL" id="RXF70004.1"/>
    </source>
</evidence>
<evidence type="ECO:0000313" key="2">
    <source>
        <dbReference type="EMBL" id="KAA8485307.1"/>
    </source>
</evidence>
<comment type="caution">
    <text evidence="3">The sequence shown here is derived from an EMBL/GenBank/DDBJ whole genome shotgun (WGS) entry which is preliminary data.</text>
</comment>
<organism evidence="3 4">
    <name type="scientific">Arcticibacter tournemirensis</name>
    <dbReference type="NCBI Taxonomy" id="699437"/>
    <lineage>
        <taxon>Bacteria</taxon>
        <taxon>Pseudomonadati</taxon>
        <taxon>Bacteroidota</taxon>
        <taxon>Sphingobacteriia</taxon>
        <taxon>Sphingobacteriales</taxon>
        <taxon>Sphingobacteriaceae</taxon>
        <taxon>Arcticibacter</taxon>
    </lineage>
</organism>
<accession>A0A4Q0MA22</accession>
<keyword evidence="5" id="KW-1185">Reference proteome</keyword>
<dbReference type="AlphaFoldDB" id="A0A4Q0MA22"/>